<protein>
    <recommendedName>
        <fullName evidence="7">Phosphoglycerate mutase</fullName>
    </recommendedName>
</protein>
<dbReference type="PANTHER" id="PTHR46192">
    <property type="entry name" value="BROAD-RANGE ACID PHOSPHATASE DET1"/>
    <property type="match status" value="1"/>
</dbReference>
<feature type="active site" description="Tele-phosphohistidine intermediate" evidence="1">
    <location>
        <position position="50"/>
    </location>
</feature>
<keyword evidence="6" id="KW-1185">Reference proteome</keyword>
<name>A0A815TXL2_ADIRI</name>
<dbReference type="Pfam" id="PF00300">
    <property type="entry name" value="His_Phos_1"/>
    <property type="match status" value="1"/>
</dbReference>
<feature type="binding site" evidence="2">
    <location>
        <position position="105"/>
    </location>
    <ligand>
        <name>substrate</name>
    </ligand>
</feature>
<proteinExistence type="predicted"/>
<dbReference type="CDD" id="cd07067">
    <property type="entry name" value="HP_PGM_like"/>
    <property type="match status" value="1"/>
</dbReference>
<accession>A0A815TXL2</accession>
<dbReference type="InterPro" id="IPR029033">
    <property type="entry name" value="His_PPase_superfam"/>
</dbReference>
<sequence>MLLIICLVGLMLLIFVYGHMIIDWIIAWIFLRHSLIRFNKRPIRILLVRHGQSEGNVDPGILTTKPDHELILTSLGEQQAMEAGKKIVKLINNESLYVYLSPYRRGLQTWEGIYKSLEDSQIITIRQDPRLREQEFGNFTDLSIRDNEVAERQRVGRFFYRFRTGESGADVYDRVSLFLDMIFHEMDNGYHDKTQNILIVSHEVFIRLLLMRYFRMTVDEHMNIQRFDNGELVILEKNNGIYTMKNQLSLPTKTS</sequence>
<gene>
    <name evidence="4" type="ORF">EDS130_LOCUS27339</name>
    <name evidence="5" type="ORF">XAT740_LOCUS40407</name>
</gene>
<comment type="caution">
    <text evidence="5">The sequence shown here is derived from an EMBL/GenBank/DDBJ whole genome shotgun (WGS) entry which is preliminary data.</text>
</comment>
<dbReference type="GO" id="GO:0003824">
    <property type="term" value="F:catalytic activity"/>
    <property type="evidence" value="ECO:0007669"/>
    <property type="project" value="InterPro"/>
</dbReference>
<dbReference type="Proteomes" id="UP000663852">
    <property type="component" value="Unassembled WGS sequence"/>
</dbReference>
<evidence type="ECO:0000256" key="3">
    <source>
        <dbReference type="SAM" id="Phobius"/>
    </source>
</evidence>
<dbReference type="EMBL" id="CAJNOR010004593">
    <property type="protein sequence ID" value="CAF1514368.1"/>
    <property type="molecule type" value="Genomic_DNA"/>
</dbReference>
<evidence type="ECO:0000313" key="6">
    <source>
        <dbReference type="Proteomes" id="UP000663828"/>
    </source>
</evidence>
<evidence type="ECO:0000313" key="4">
    <source>
        <dbReference type="EMBL" id="CAF1238691.1"/>
    </source>
</evidence>
<keyword evidence="3" id="KW-0812">Transmembrane</keyword>
<dbReference type="SMART" id="SM00855">
    <property type="entry name" value="PGAM"/>
    <property type="match status" value="1"/>
</dbReference>
<dbReference type="InterPro" id="IPR013078">
    <property type="entry name" value="His_Pase_superF_clade-1"/>
</dbReference>
<feature type="binding site" evidence="2">
    <location>
        <begin position="49"/>
        <end position="56"/>
    </location>
    <ligand>
        <name>substrate</name>
    </ligand>
</feature>
<keyword evidence="3" id="KW-0472">Membrane</keyword>
<evidence type="ECO:0000256" key="1">
    <source>
        <dbReference type="PIRSR" id="PIRSR613078-1"/>
    </source>
</evidence>
<dbReference type="Proteomes" id="UP000663828">
    <property type="component" value="Unassembled WGS sequence"/>
</dbReference>
<dbReference type="SUPFAM" id="SSF53254">
    <property type="entry name" value="Phosphoglycerate mutase-like"/>
    <property type="match status" value="1"/>
</dbReference>
<dbReference type="PROSITE" id="PS00175">
    <property type="entry name" value="PG_MUTASE"/>
    <property type="match status" value="1"/>
</dbReference>
<dbReference type="Gene3D" id="3.40.50.1240">
    <property type="entry name" value="Phosphoglycerate mutase-like"/>
    <property type="match status" value="1"/>
</dbReference>
<dbReference type="InterPro" id="IPR001345">
    <property type="entry name" value="PG/BPGM_mutase_AS"/>
</dbReference>
<keyword evidence="3" id="KW-1133">Transmembrane helix</keyword>
<reference evidence="5" key="1">
    <citation type="submission" date="2021-02" db="EMBL/GenBank/DDBJ databases">
        <authorList>
            <person name="Nowell W R."/>
        </authorList>
    </citation>
    <scope>NUCLEOTIDE SEQUENCE</scope>
</reference>
<dbReference type="EMBL" id="CAJNOJ010000171">
    <property type="protein sequence ID" value="CAF1238691.1"/>
    <property type="molecule type" value="Genomic_DNA"/>
</dbReference>
<dbReference type="AlphaFoldDB" id="A0A815TXL2"/>
<organism evidence="5 6">
    <name type="scientific">Adineta ricciae</name>
    <name type="common">Rotifer</name>
    <dbReference type="NCBI Taxonomy" id="249248"/>
    <lineage>
        <taxon>Eukaryota</taxon>
        <taxon>Metazoa</taxon>
        <taxon>Spiralia</taxon>
        <taxon>Gnathifera</taxon>
        <taxon>Rotifera</taxon>
        <taxon>Eurotatoria</taxon>
        <taxon>Bdelloidea</taxon>
        <taxon>Adinetida</taxon>
        <taxon>Adinetidae</taxon>
        <taxon>Adineta</taxon>
    </lineage>
</organism>
<feature type="active site" description="Proton donor/acceptor" evidence="1">
    <location>
        <position position="133"/>
    </location>
</feature>
<feature type="transmembrane region" description="Helical" evidence="3">
    <location>
        <begin position="6"/>
        <end position="31"/>
    </location>
</feature>
<evidence type="ECO:0000256" key="2">
    <source>
        <dbReference type="PIRSR" id="PIRSR613078-2"/>
    </source>
</evidence>
<dbReference type="InterPro" id="IPR052765">
    <property type="entry name" value="PGM-Related"/>
</dbReference>
<evidence type="ECO:0008006" key="7">
    <source>
        <dbReference type="Google" id="ProtNLM"/>
    </source>
</evidence>
<evidence type="ECO:0000313" key="5">
    <source>
        <dbReference type="EMBL" id="CAF1514368.1"/>
    </source>
</evidence>
<dbReference type="OrthoDB" id="10261749at2759"/>